<protein>
    <submittedName>
        <fullName evidence="1">Uncharacterized protein</fullName>
    </submittedName>
</protein>
<keyword evidence="2" id="KW-1185">Reference proteome</keyword>
<dbReference type="RefSeq" id="WP_259053593.1">
    <property type="nucleotide sequence ID" value="NZ_JANUCT010000001.1"/>
</dbReference>
<organism evidence="1 2">
    <name type="scientific">Methylohalomonas lacus</name>
    <dbReference type="NCBI Taxonomy" id="398773"/>
    <lineage>
        <taxon>Bacteria</taxon>
        <taxon>Pseudomonadati</taxon>
        <taxon>Pseudomonadota</taxon>
        <taxon>Gammaproteobacteria</taxon>
        <taxon>Methylohalomonadales</taxon>
        <taxon>Methylohalomonadaceae</taxon>
        <taxon>Methylohalomonas</taxon>
    </lineage>
</organism>
<name>A0AAE3L0U5_9GAMM</name>
<gene>
    <name evidence="1" type="ORF">J2T55_000178</name>
</gene>
<sequence length="299" mass="34663">MVEYSKSEVPEFFTKETLRQDIQEALALLESHLIHMTFGRKWTDEPIARNRQWYVDSLPVTYLASAFMALYDYAFAAEWDWSKNGHIFDAQQDAETFMYHAKFLEDLDSESYKRIRHVSQVARARARFDSISNPAISIEEPITPEDVALLAHMSIASVRNAISRSELKTYLEDDGRQCVADASLLEWLPSRKGFRSTMFMGDYADYRGFKPVSQQNRNTVTVPIDREGRPFRPSLKRKKGYQIGPKGRECYISDFEEALDTLKRAESPYWRRPNSNGIYGIVKGVGWKEYSIDELYSLD</sequence>
<evidence type="ECO:0000313" key="1">
    <source>
        <dbReference type="EMBL" id="MCS3902186.1"/>
    </source>
</evidence>
<dbReference type="AlphaFoldDB" id="A0AAE3L0U5"/>
<reference evidence="1" key="1">
    <citation type="submission" date="2022-08" db="EMBL/GenBank/DDBJ databases">
        <title>Genomic Encyclopedia of Type Strains, Phase III (KMG-III): the genomes of soil and plant-associated and newly described type strains.</title>
        <authorList>
            <person name="Whitman W."/>
        </authorList>
    </citation>
    <scope>NUCLEOTIDE SEQUENCE</scope>
    <source>
        <strain evidence="1">HMT 1</strain>
    </source>
</reference>
<dbReference type="Proteomes" id="UP001204445">
    <property type="component" value="Unassembled WGS sequence"/>
</dbReference>
<evidence type="ECO:0000313" key="2">
    <source>
        <dbReference type="Proteomes" id="UP001204445"/>
    </source>
</evidence>
<accession>A0AAE3L0U5</accession>
<proteinExistence type="predicted"/>
<dbReference type="EMBL" id="JANUCT010000001">
    <property type="protein sequence ID" value="MCS3902186.1"/>
    <property type="molecule type" value="Genomic_DNA"/>
</dbReference>
<comment type="caution">
    <text evidence="1">The sequence shown here is derived from an EMBL/GenBank/DDBJ whole genome shotgun (WGS) entry which is preliminary data.</text>
</comment>